<protein>
    <submittedName>
        <fullName evidence="1">ISSpo6, transposase orfB</fullName>
    </submittedName>
</protein>
<gene>
    <name evidence="1" type="ORF">Rumeso_03138</name>
</gene>
<organism evidence="1 2">
    <name type="scientific">Rubellimicrobium mesophilum DSM 19309</name>
    <dbReference type="NCBI Taxonomy" id="442562"/>
    <lineage>
        <taxon>Bacteria</taxon>
        <taxon>Pseudomonadati</taxon>
        <taxon>Pseudomonadota</taxon>
        <taxon>Alphaproteobacteria</taxon>
        <taxon>Rhodobacterales</taxon>
        <taxon>Roseobacteraceae</taxon>
        <taxon>Rubellimicrobium</taxon>
    </lineage>
</organism>
<dbReference type="HOGENOM" id="CLU_056788_12_3_5"/>
<comment type="caution">
    <text evidence="1">The sequence shown here is derived from an EMBL/GenBank/DDBJ whole genome shotgun (WGS) entry which is preliminary data.</text>
</comment>
<proteinExistence type="predicted"/>
<dbReference type="STRING" id="442562.Rumeso_03138"/>
<keyword evidence="2" id="KW-1185">Reference proteome</keyword>
<dbReference type="Proteomes" id="UP000019666">
    <property type="component" value="Unassembled WGS sequence"/>
</dbReference>
<name>A0A017HNF2_9RHOB</name>
<sequence>MAFSKLKAHLRRLEARSFERIFEALGSICDLFTPTECENYFRAAGYAPD</sequence>
<reference evidence="1 2" key="1">
    <citation type="submission" date="2013-02" db="EMBL/GenBank/DDBJ databases">
        <authorList>
            <person name="Fiebig A."/>
            <person name="Goeker M."/>
            <person name="Klenk H.-P.P."/>
        </authorList>
    </citation>
    <scope>NUCLEOTIDE SEQUENCE [LARGE SCALE GENOMIC DNA]</scope>
    <source>
        <strain evidence="1 2">DSM 19309</strain>
    </source>
</reference>
<accession>A0A017HNF2</accession>
<dbReference type="AlphaFoldDB" id="A0A017HNF2"/>
<evidence type="ECO:0000313" key="1">
    <source>
        <dbReference type="EMBL" id="EYD75314.1"/>
    </source>
</evidence>
<evidence type="ECO:0000313" key="2">
    <source>
        <dbReference type="Proteomes" id="UP000019666"/>
    </source>
</evidence>
<dbReference type="EMBL" id="AOSK01000087">
    <property type="protein sequence ID" value="EYD75314.1"/>
    <property type="molecule type" value="Genomic_DNA"/>
</dbReference>
<dbReference type="PATRIC" id="fig|442562.3.peg.3086"/>